<proteinExistence type="predicted"/>
<dbReference type="EMBL" id="JAUSUA010000001">
    <property type="protein sequence ID" value="MDQ0205992.1"/>
    <property type="molecule type" value="Genomic_DNA"/>
</dbReference>
<comment type="caution">
    <text evidence="1">The sequence shown here is derived from an EMBL/GenBank/DDBJ whole genome shotgun (WGS) entry which is preliminary data.</text>
</comment>
<dbReference type="InterPro" id="IPR037208">
    <property type="entry name" value="Spo0E-like_sf"/>
</dbReference>
<dbReference type="InterPro" id="IPR053028">
    <property type="entry name" value="Spo0E-like_phosphatase"/>
</dbReference>
<gene>
    <name evidence="1" type="ORF">J2S05_000766</name>
</gene>
<dbReference type="PANTHER" id="PTHR41263">
    <property type="entry name" value="ASPARTYL-PHOSPHATE PHOSPHATASE YISI"/>
    <property type="match status" value="1"/>
</dbReference>
<evidence type="ECO:0000313" key="1">
    <source>
        <dbReference type="EMBL" id="MDQ0205992.1"/>
    </source>
</evidence>
<evidence type="ECO:0000313" key="2">
    <source>
        <dbReference type="Proteomes" id="UP001225034"/>
    </source>
</evidence>
<reference evidence="1 2" key="1">
    <citation type="submission" date="2023-07" db="EMBL/GenBank/DDBJ databases">
        <title>Genomic Encyclopedia of Type Strains, Phase IV (KMG-IV): sequencing the most valuable type-strain genomes for metagenomic binning, comparative biology and taxonomic classification.</title>
        <authorList>
            <person name="Goeker M."/>
        </authorList>
    </citation>
    <scope>NUCLEOTIDE SEQUENCE [LARGE SCALE GENOMIC DNA]</scope>
    <source>
        <strain evidence="1 2">DSM 19154</strain>
    </source>
</reference>
<dbReference type="Gene3D" id="4.10.280.10">
    <property type="entry name" value="Helix-loop-helix DNA-binding domain"/>
    <property type="match status" value="1"/>
</dbReference>
<dbReference type="RefSeq" id="WP_306980080.1">
    <property type="nucleotide sequence ID" value="NZ_JAUSUA010000001.1"/>
</dbReference>
<dbReference type="Proteomes" id="UP001225034">
    <property type="component" value="Unassembled WGS sequence"/>
</dbReference>
<accession>A0ABT9YFK0</accession>
<dbReference type="PANTHER" id="PTHR41263:SF1">
    <property type="entry name" value="ASPARTYL-PHOSPHATE PHOSPHATASE YISI"/>
    <property type="match status" value="1"/>
</dbReference>
<keyword evidence="2" id="KW-1185">Reference proteome</keyword>
<sequence length="54" mass="6535">MKYKEIEKKRLQMFRLAQEYGMTSERTIRCSQELDELLNDLHHTVYSEGLTTIR</sequence>
<name>A0ABT9YFK0_9BACI</name>
<dbReference type="InterPro" id="IPR018540">
    <property type="entry name" value="Spo0E-like"/>
</dbReference>
<dbReference type="InterPro" id="IPR036638">
    <property type="entry name" value="HLH_DNA-bd_sf"/>
</dbReference>
<organism evidence="1 2">
    <name type="scientific">Alkalicoccobacillus murimartini</name>
    <dbReference type="NCBI Taxonomy" id="171685"/>
    <lineage>
        <taxon>Bacteria</taxon>
        <taxon>Bacillati</taxon>
        <taxon>Bacillota</taxon>
        <taxon>Bacilli</taxon>
        <taxon>Bacillales</taxon>
        <taxon>Bacillaceae</taxon>
        <taxon>Alkalicoccobacillus</taxon>
    </lineage>
</organism>
<dbReference type="Pfam" id="PF09388">
    <property type="entry name" value="SpoOE-like"/>
    <property type="match status" value="1"/>
</dbReference>
<dbReference type="SUPFAM" id="SSF140500">
    <property type="entry name" value="BAS1536-like"/>
    <property type="match status" value="1"/>
</dbReference>
<protein>
    <submittedName>
        <fullName evidence="1">Stage 0 sporulation regulatory protein</fullName>
    </submittedName>
</protein>